<gene>
    <name evidence="1" type="ORF">ColLi_13304</name>
</gene>
<reference evidence="1 2" key="1">
    <citation type="submission" date="2021-07" db="EMBL/GenBank/DDBJ databases">
        <title>Genome data of Colletotrichum spaethianum.</title>
        <authorList>
            <person name="Utami Y.D."/>
            <person name="Hiruma K."/>
        </authorList>
    </citation>
    <scope>NUCLEOTIDE SEQUENCE [LARGE SCALE GENOMIC DNA]</scope>
    <source>
        <strain evidence="1 2">MAFF 242679</strain>
    </source>
</reference>
<comment type="caution">
    <text evidence="1">The sequence shown here is derived from an EMBL/GenBank/DDBJ whole genome shotgun (WGS) entry which is preliminary data.</text>
</comment>
<accession>A0AA37GZY7</accession>
<evidence type="ECO:0000313" key="2">
    <source>
        <dbReference type="Proteomes" id="UP001055172"/>
    </source>
</evidence>
<organism evidence="1 2">
    <name type="scientific">Colletotrichum liriopes</name>
    <dbReference type="NCBI Taxonomy" id="708192"/>
    <lineage>
        <taxon>Eukaryota</taxon>
        <taxon>Fungi</taxon>
        <taxon>Dikarya</taxon>
        <taxon>Ascomycota</taxon>
        <taxon>Pezizomycotina</taxon>
        <taxon>Sordariomycetes</taxon>
        <taxon>Hypocreomycetidae</taxon>
        <taxon>Glomerellales</taxon>
        <taxon>Glomerellaceae</taxon>
        <taxon>Colletotrichum</taxon>
        <taxon>Colletotrichum spaethianum species complex</taxon>
    </lineage>
</organism>
<dbReference type="AlphaFoldDB" id="A0AA37GZY7"/>
<sequence>MPSAHVSPPPYCPKTFPLTIRGTPTKEVTLRYLVESGMMEWVATVKEWTGIPGTGPGSSNIYVAEQVGNHPGRFFLVRRTMDENSLGVMILESVEDKTI</sequence>
<proteinExistence type="predicted"/>
<dbReference type="Proteomes" id="UP001055172">
    <property type="component" value="Unassembled WGS sequence"/>
</dbReference>
<evidence type="ECO:0000313" key="1">
    <source>
        <dbReference type="EMBL" id="GJC90466.1"/>
    </source>
</evidence>
<name>A0AA37GZY7_9PEZI</name>
<dbReference type="EMBL" id="BPPX01000054">
    <property type="protein sequence ID" value="GJC90466.1"/>
    <property type="molecule type" value="Genomic_DNA"/>
</dbReference>
<protein>
    <submittedName>
        <fullName evidence="1">Uncharacterized protein</fullName>
    </submittedName>
</protein>
<keyword evidence="2" id="KW-1185">Reference proteome</keyword>